<keyword evidence="6" id="KW-1185">Reference proteome</keyword>
<dbReference type="KEGG" id="dwd:DSCW_59250"/>
<keyword evidence="5" id="KW-0378">Hydrolase</keyword>
<dbReference type="GO" id="GO:0019698">
    <property type="term" value="P:D-galacturonate catabolic process"/>
    <property type="evidence" value="ECO:0007669"/>
    <property type="project" value="TreeGrafter"/>
</dbReference>
<organism evidence="5 6">
    <name type="scientific">Desulfosarcina widdelii</name>
    <dbReference type="NCBI Taxonomy" id="947919"/>
    <lineage>
        <taxon>Bacteria</taxon>
        <taxon>Pseudomonadati</taxon>
        <taxon>Thermodesulfobacteriota</taxon>
        <taxon>Desulfobacteria</taxon>
        <taxon>Desulfobacterales</taxon>
        <taxon>Desulfosarcinaceae</taxon>
        <taxon>Desulfosarcina</taxon>
    </lineage>
</organism>
<proteinExistence type="inferred from homology"/>
<evidence type="ECO:0000313" key="5">
    <source>
        <dbReference type="EMBL" id="BBO78508.1"/>
    </source>
</evidence>
<dbReference type="Pfam" id="PF04295">
    <property type="entry name" value="GD_AH_second"/>
    <property type="match status" value="1"/>
</dbReference>
<reference evidence="5 6" key="1">
    <citation type="submission" date="2019-11" db="EMBL/GenBank/DDBJ databases">
        <title>Comparative genomics of hydrocarbon-degrading Desulfosarcina strains.</title>
        <authorList>
            <person name="Watanabe M."/>
            <person name="Kojima H."/>
            <person name="Fukui M."/>
        </authorList>
    </citation>
    <scope>NUCLEOTIDE SEQUENCE [LARGE SCALE GENOMIC DNA]</scope>
    <source>
        <strain evidence="5 6">PP31</strain>
    </source>
</reference>
<dbReference type="InterPro" id="IPR052172">
    <property type="entry name" value="UxaA_altronate/galactarate_dh"/>
</dbReference>
<evidence type="ECO:0000256" key="1">
    <source>
        <dbReference type="ARBA" id="ARBA00010986"/>
    </source>
</evidence>
<dbReference type="AlphaFoldDB" id="A0A5K7ZBN0"/>
<dbReference type="InterPro" id="IPR048332">
    <property type="entry name" value="GD_AH_C"/>
</dbReference>
<name>A0A5K7ZBN0_9BACT</name>
<dbReference type="InterPro" id="IPR007392">
    <property type="entry name" value="GD_AH_second"/>
</dbReference>
<sequence length="395" mass="42284">MSFLGYIRPDGSVGTRNHVLVIPQGLISKSISDFVVGTKTIRTVDHGSGRTAEDRERVARVLIGLGLNPNVDSVIVHAASPGAMYPELRAERLADEIAASGKRVEVVDPVKEGGVYRAIAKGCQLARMMVYEASKLRREEVGDEHLCVGVKCGYSDTTSGIAGNPAVGYLFDKIVNAGGTTFFGETTELIGAEQAIAKRAVSPEVATALLDAVAHRENLAKSTGLDIRTINPIPANIKAGLSSLEEKSLGAVYKAGTTPLQGVLQYAERPKGKGLYFVDNWMGAYSIFVGYAAAGANLVMFQLGGGGMAGRDLLEGTPSVVTPFMWCTANPKTYEMTGDNIDFYSGTVIEGKEDPEQVGERLYQTVIDIASGTLSRNETMVYNEPIDMYLEGPRF</sequence>
<dbReference type="Proteomes" id="UP000427769">
    <property type="component" value="Chromosome"/>
</dbReference>
<dbReference type="GO" id="GO:0016787">
    <property type="term" value="F:hydrolase activity"/>
    <property type="evidence" value="ECO:0007669"/>
    <property type="project" value="UniProtKB-KW"/>
</dbReference>
<protein>
    <submittedName>
        <fullName evidence="5">Carbohydrate hydrolase</fullName>
    </submittedName>
</protein>
<dbReference type="RefSeq" id="WP_155307138.1">
    <property type="nucleotide sequence ID" value="NZ_AP021875.1"/>
</dbReference>
<dbReference type="PANTHER" id="PTHR30536">
    <property type="entry name" value="ALTRONATE/GALACTARATE DEHYDRATASE"/>
    <property type="match status" value="1"/>
</dbReference>
<keyword evidence="2" id="KW-0456">Lyase</keyword>
<gene>
    <name evidence="5" type="ORF">DSCW_59250</name>
</gene>
<evidence type="ECO:0000256" key="2">
    <source>
        <dbReference type="ARBA" id="ARBA00023239"/>
    </source>
</evidence>
<feature type="domain" description="D-galactarate/Altronate dehydratase C-terminal" evidence="4">
    <location>
        <begin position="144"/>
        <end position="384"/>
    </location>
</feature>
<evidence type="ECO:0000313" key="6">
    <source>
        <dbReference type="Proteomes" id="UP000427769"/>
    </source>
</evidence>
<dbReference type="Pfam" id="PF20629">
    <property type="entry name" value="GD_AH_C"/>
    <property type="match status" value="1"/>
</dbReference>
<feature type="domain" description="D-galactarate/Altronate dehydratase second" evidence="3">
    <location>
        <begin position="5"/>
        <end position="133"/>
    </location>
</feature>
<evidence type="ECO:0000259" key="3">
    <source>
        <dbReference type="Pfam" id="PF04295"/>
    </source>
</evidence>
<dbReference type="GO" id="GO:0016829">
    <property type="term" value="F:lyase activity"/>
    <property type="evidence" value="ECO:0007669"/>
    <property type="project" value="UniProtKB-KW"/>
</dbReference>
<comment type="similarity">
    <text evidence="1">Belongs to the UxaA family.</text>
</comment>
<dbReference type="PANTHER" id="PTHR30536:SF5">
    <property type="entry name" value="ALTRONATE DEHYDRATASE"/>
    <property type="match status" value="1"/>
</dbReference>
<accession>A0A5K7ZBN0</accession>
<evidence type="ECO:0000259" key="4">
    <source>
        <dbReference type="Pfam" id="PF20629"/>
    </source>
</evidence>
<dbReference type="OrthoDB" id="9804574at2"/>
<dbReference type="EMBL" id="AP021875">
    <property type="protein sequence ID" value="BBO78508.1"/>
    <property type="molecule type" value="Genomic_DNA"/>
</dbReference>